<dbReference type="Proteomes" id="UP000283509">
    <property type="component" value="Unassembled WGS sequence"/>
</dbReference>
<comment type="caution">
    <text evidence="10">The sequence shown here is derived from an EMBL/GenBank/DDBJ whole genome shotgun (WGS) entry which is preliminary data.</text>
</comment>
<dbReference type="PANTHER" id="PTHR18861:SF0">
    <property type="entry name" value="BRUCHPILOT, ISOFORM J"/>
    <property type="match status" value="1"/>
</dbReference>
<proteinExistence type="predicted"/>
<evidence type="ECO:0000256" key="8">
    <source>
        <dbReference type="ARBA" id="ARBA00034106"/>
    </source>
</evidence>
<evidence type="ECO:0000256" key="5">
    <source>
        <dbReference type="ARBA" id="ARBA00023054"/>
    </source>
</evidence>
<keyword evidence="2" id="KW-0963">Cytoplasm</keyword>
<comment type="subcellular location">
    <subcellularLocation>
        <location evidence="1">Cytoplasm</location>
        <location evidence="1">Cytoskeleton</location>
    </subcellularLocation>
    <subcellularLocation>
        <location evidence="8">Presynapse</location>
    </subcellularLocation>
</comment>
<gene>
    <name evidence="10" type="ORF">C7M84_017512</name>
</gene>
<name>A0A423SK55_PENVA</name>
<dbReference type="GO" id="GO:0048167">
    <property type="term" value="P:regulation of synaptic plasticity"/>
    <property type="evidence" value="ECO:0007669"/>
    <property type="project" value="TreeGrafter"/>
</dbReference>
<dbReference type="AlphaFoldDB" id="A0A423SK55"/>
<evidence type="ECO:0000256" key="6">
    <source>
        <dbReference type="ARBA" id="ARBA00023212"/>
    </source>
</evidence>
<organism evidence="10 11">
    <name type="scientific">Penaeus vannamei</name>
    <name type="common">Whiteleg shrimp</name>
    <name type="synonym">Litopenaeus vannamei</name>
    <dbReference type="NCBI Taxonomy" id="6689"/>
    <lineage>
        <taxon>Eukaryota</taxon>
        <taxon>Metazoa</taxon>
        <taxon>Ecdysozoa</taxon>
        <taxon>Arthropoda</taxon>
        <taxon>Crustacea</taxon>
        <taxon>Multicrustacea</taxon>
        <taxon>Malacostraca</taxon>
        <taxon>Eumalacostraca</taxon>
        <taxon>Eucarida</taxon>
        <taxon>Decapoda</taxon>
        <taxon>Dendrobranchiata</taxon>
        <taxon>Penaeoidea</taxon>
        <taxon>Penaeidae</taxon>
        <taxon>Penaeus</taxon>
    </lineage>
</organism>
<evidence type="ECO:0000313" key="11">
    <source>
        <dbReference type="Proteomes" id="UP000283509"/>
    </source>
</evidence>
<evidence type="ECO:0000256" key="1">
    <source>
        <dbReference type="ARBA" id="ARBA00004245"/>
    </source>
</evidence>
<accession>A0A423SK55</accession>
<evidence type="ECO:0000256" key="7">
    <source>
        <dbReference type="ARBA" id="ARBA00023273"/>
    </source>
</evidence>
<evidence type="ECO:0000256" key="2">
    <source>
        <dbReference type="ARBA" id="ARBA00022490"/>
    </source>
</evidence>
<evidence type="ECO:0000256" key="3">
    <source>
        <dbReference type="ARBA" id="ARBA00022553"/>
    </source>
</evidence>
<evidence type="ECO:0000256" key="4">
    <source>
        <dbReference type="ARBA" id="ARBA00023018"/>
    </source>
</evidence>
<dbReference type="GO" id="GO:0007274">
    <property type="term" value="P:neuromuscular synaptic transmission"/>
    <property type="evidence" value="ECO:0007669"/>
    <property type="project" value="TreeGrafter"/>
</dbReference>
<dbReference type="GO" id="GO:0030424">
    <property type="term" value="C:axon"/>
    <property type="evidence" value="ECO:0007669"/>
    <property type="project" value="UniProtKB-SubCell"/>
</dbReference>
<keyword evidence="3" id="KW-0597">Phosphoprotein</keyword>
<evidence type="ECO:0000313" key="10">
    <source>
        <dbReference type="EMBL" id="ROT64539.1"/>
    </source>
</evidence>
<keyword evidence="5 9" id="KW-0175">Coiled coil</keyword>
<sequence>MLVWQLEEELRQHKIRGPNFEKQAMLVRQLEEELRHQKTRGPSLEVQSQMDNIMTENDHLNREVAILRETIKELELRIETQKQTLSARDESIKKLLEMLQQKGIGKEEERAMMQQMQAVFQKQLCPSVSLHYVSVQQLFITDAE</sequence>
<keyword evidence="7" id="KW-0966">Cell projection</keyword>
<dbReference type="InterPro" id="IPR019323">
    <property type="entry name" value="ELKS/CAST"/>
</dbReference>
<keyword evidence="4" id="KW-0770">Synapse</keyword>
<dbReference type="Pfam" id="PF10174">
    <property type="entry name" value="Cast"/>
    <property type="match status" value="1"/>
</dbReference>
<evidence type="ECO:0000256" key="9">
    <source>
        <dbReference type="SAM" id="Coils"/>
    </source>
</evidence>
<feature type="coiled-coil region" evidence="9">
    <location>
        <begin position="50"/>
        <end position="84"/>
    </location>
</feature>
<protein>
    <submittedName>
        <fullName evidence="10">ELKS/RAB6-interacting/CAST family member 1</fullName>
    </submittedName>
</protein>
<dbReference type="GO" id="GO:0048788">
    <property type="term" value="C:cytoskeleton of presynaptic active zone"/>
    <property type="evidence" value="ECO:0007669"/>
    <property type="project" value="TreeGrafter"/>
</dbReference>
<dbReference type="STRING" id="6689.A0A423SK55"/>
<reference evidence="10 11" key="2">
    <citation type="submission" date="2019-01" db="EMBL/GenBank/DDBJ databases">
        <title>The decoding of complex shrimp genome reveals the adaptation for benthos swimmer, frequently molting mechanism and breeding impact on genome.</title>
        <authorList>
            <person name="Sun Y."/>
            <person name="Gao Y."/>
            <person name="Yu Y."/>
        </authorList>
    </citation>
    <scope>NUCLEOTIDE SEQUENCE [LARGE SCALE GENOMIC DNA]</scope>
    <source>
        <tissue evidence="10">Muscle</tissue>
    </source>
</reference>
<dbReference type="GO" id="GO:0098882">
    <property type="term" value="F:structural constituent of presynaptic active zone"/>
    <property type="evidence" value="ECO:0007669"/>
    <property type="project" value="TreeGrafter"/>
</dbReference>
<dbReference type="PANTHER" id="PTHR18861">
    <property type="entry name" value="ELKS/RAB6-INTERACTING/CAST PROTEIN"/>
    <property type="match status" value="1"/>
</dbReference>
<keyword evidence="6" id="KW-0206">Cytoskeleton</keyword>
<dbReference type="EMBL" id="QCYY01003238">
    <property type="protein sequence ID" value="ROT64539.1"/>
    <property type="molecule type" value="Genomic_DNA"/>
</dbReference>
<keyword evidence="11" id="KW-1185">Reference proteome</keyword>
<reference evidence="10 11" key="1">
    <citation type="submission" date="2018-04" db="EMBL/GenBank/DDBJ databases">
        <authorList>
            <person name="Zhang X."/>
            <person name="Yuan J."/>
            <person name="Li F."/>
            <person name="Xiang J."/>
        </authorList>
    </citation>
    <scope>NUCLEOTIDE SEQUENCE [LARGE SCALE GENOMIC DNA]</scope>
    <source>
        <tissue evidence="10">Muscle</tissue>
    </source>
</reference>